<evidence type="ECO:0000313" key="1">
    <source>
        <dbReference type="EMBL" id="MBL1101805.1"/>
    </source>
</evidence>
<protein>
    <submittedName>
        <fullName evidence="1">Uncharacterized protein</fullName>
    </submittedName>
</protein>
<keyword evidence="2" id="KW-1185">Reference proteome</keyword>
<organism evidence="1 2">
    <name type="scientific">Streptomyces coffeae</name>
    <dbReference type="NCBI Taxonomy" id="621382"/>
    <lineage>
        <taxon>Bacteria</taxon>
        <taxon>Bacillati</taxon>
        <taxon>Actinomycetota</taxon>
        <taxon>Actinomycetes</taxon>
        <taxon>Kitasatosporales</taxon>
        <taxon>Streptomycetaceae</taxon>
        <taxon>Streptomyces</taxon>
    </lineage>
</organism>
<proteinExistence type="predicted"/>
<dbReference type="RefSeq" id="WP_201881634.1">
    <property type="nucleotide sequence ID" value="NZ_JAERRF010000033.1"/>
</dbReference>
<name>A0ABS1NPB3_9ACTN</name>
<sequence length="1476" mass="159269">MTSGRTTPYRKQGAQLLALLLDGAAPGDAGRMRHRLGEDAPHYLTLVQLTDQARAHALRDPDVQVRRAVIRAKGLTAEDLAVLLELPDPVVDQRVYEHSAALPWMRRRILAPGRYPDSAVLKPLLVRIRATTQDPPGLEHFIAAAVVSDVPEVAGHALRTCGEALTTAEQLRGVQSLLAHPERLRALLDDAAAHLGPGVGEIARASLGGDDGGEGVRRLRAAVTAAEGAEGLIAGLRAGEPEPGWRRTLDWDALAAAHGSEPLPEAAVRVLSVRPDCPESLLADFYRTHPATVADTARPSPAVLRAAARTPGHPELLRLAAALGSADEDTGAAVLNAVAPARTAADALAPCGNGAATALLRALLRRNLGADPRRWATLRVSLSRYKGTLADLLAAIADGTVPQPPPTAKVPGLTKPYRFLLYAAEPDDLRDLLPHLSDELLAALLGKGPLPAHVLDTALAAADPRARAAIGRNVALGASELRRLTECDEPAVNGAVYRNQKATLTLRRAIASGVPRTPGRTGRLPLDAGLRTELLASANKVLCTPLVTSGDPELVAHAWRFFPTDEMDRFAVVRVWERSGPDAVRALIALLPESARTGRLTEDTFAALDHPDGVALLRADMEPYEDPDQLPREFAYSGGRNATRRLMRTIVHEPYAYDFPRLIAAHHKHTFDPEPIAELLRHEDVDEEFRMALTASRPYGVADAEVVRDGVLDPLAYLRAERWPRHQRWFEGAARQGSLSPERLIDTAHPASAVLESLSEDGNATGAAARRHVRSLVREHLAGHPEAWVIALQLIESFTGTLAELLTAAAQAAGPRPAAESLARLDARRLSAEAEAVAREPAPAPPEEELHIVDRQRLDQALDTSAAMAAIDLLRGLHPGAPLPTDPDVLEKLADTDSSDIPGHAHPDWLDEACRVHGTARAVNTLASRRGPAYARFTGPEWDEIKELAACRNGHIAPSEMVARRPAAQLDPLPDAWRRRGKAADQLRAVRLLIADRLGTDPGRWLRALAAMDTERAQQTFGELLDHAATDDGPDAPTALTPAAAGLLLHAGADVLAAVLPRLDAGATVTLVEKACARKHVTDAILDHVCTRGDRAALLVLAKDSEAAGRHPGLRRRLLTADDPAVNAVLYNRAAHRSTPEIRRTILSRRPQGRSAAGPDDLLPLAPELRAQLLEKLFFTGQKYLQDYRVLAEAADAELVEHAIASWGKWVPLMDHLLVARNSLRHGGPDHLRSLVDRGLLSTAAAKVATKALASPDPDAVLTARLDLELSTERLVTKLRACKQYEEESLLGLPYRRDWDVLIRAHEREPFPQWVWTGLSRLPDAPPEVAKGGTGRWSSVPARALAQRDPDLAREVIAVPAGPGGREVFGATLDSFLEACLLTGADLLHRAEGANRVLHYLREAAVRRELPAALEDTVRDATKELAALADRHLGDDPAAWQRLYAALTRKDRDWPRPGAPVTVAALLEHAAREPLV</sequence>
<gene>
    <name evidence="1" type="ORF">JK363_35235</name>
</gene>
<dbReference type="Proteomes" id="UP000634229">
    <property type="component" value="Unassembled WGS sequence"/>
</dbReference>
<dbReference type="EMBL" id="JAERRF010000033">
    <property type="protein sequence ID" value="MBL1101805.1"/>
    <property type="molecule type" value="Genomic_DNA"/>
</dbReference>
<reference evidence="1 2" key="1">
    <citation type="submission" date="2021-01" db="EMBL/GenBank/DDBJ databases">
        <title>WGS of actinomycetes isolated from Thailand.</title>
        <authorList>
            <person name="Thawai C."/>
        </authorList>
    </citation>
    <scope>NUCLEOTIDE SEQUENCE [LARGE SCALE GENOMIC DNA]</scope>
    <source>
        <strain evidence="1 2">CA1R205</strain>
    </source>
</reference>
<comment type="caution">
    <text evidence="1">The sequence shown here is derived from an EMBL/GenBank/DDBJ whole genome shotgun (WGS) entry which is preliminary data.</text>
</comment>
<accession>A0ABS1NPB3</accession>
<evidence type="ECO:0000313" key="2">
    <source>
        <dbReference type="Proteomes" id="UP000634229"/>
    </source>
</evidence>